<comment type="subcellular location">
    <subcellularLocation>
        <location evidence="1 12">Cytoplasm</location>
    </subcellularLocation>
</comment>
<dbReference type="InterPro" id="IPR034768">
    <property type="entry name" value="4FE4S_WBL"/>
</dbReference>
<evidence type="ECO:0000256" key="6">
    <source>
        <dbReference type="ARBA" id="ARBA00023004"/>
    </source>
</evidence>
<dbReference type="Proteomes" id="UP000550501">
    <property type="component" value="Unassembled WGS sequence"/>
</dbReference>
<evidence type="ECO:0000313" key="15">
    <source>
        <dbReference type="EMBL" id="MBB2992336.1"/>
    </source>
</evidence>
<evidence type="ECO:0000256" key="8">
    <source>
        <dbReference type="ARBA" id="ARBA00023015"/>
    </source>
</evidence>
<gene>
    <name evidence="12" type="primary">whiB</name>
    <name evidence="15" type="ORF">FHR72_003835</name>
</gene>
<feature type="compositionally biased region" description="Basic and acidic residues" evidence="13">
    <location>
        <begin position="81"/>
        <end position="98"/>
    </location>
</feature>
<feature type="binding site" evidence="12">
    <location>
        <position position="53"/>
    </location>
    <ligand>
        <name>[4Fe-4S] cluster</name>
        <dbReference type="ChEBI" id="CHEBI:49883"/>
    </ligand>
</feature>
<keyword evidence="6 12" id="KW-0408">Iron</keyword>
<evidence type="ECO:0000256" key="11">
    <source>
        <dbReference type="ARBA" id="ARBA00023163"/>
    </source>
</evidence>
<comment type="cofactor">
    <cofactor evidence="12">
        <name>[4Fe-4S] cluster</name>
        <dbReference type="ChEBI" id="CHEBI:49883"/>
    </cofactor>
    <text evidence="12">Binds 1 [4Fe-4S] cluster per subunit. Following nitrosylation of the [4Fe-4S] cluster binds 1 [4Fe-8(NO)] cluster per subunit.</text>
</comment>
<feature type="domain" description="4Fe-4S Wbl-type" evidence="14">
    <location>
        <begin position="23"/>
        <end position="86"/>
    </location>
</feature>
<evidence type="ECO:0000256" key="10">
    <source>
        <dbReference type="ARBA" id="ARBA00023157"/>
    </source>
</evidence>
<evidence type="ECO:0000256" key="12">
    <source>
        <dbReference type="HAMAP-Rule" id="MF_01479"/>
    </source>
</evidence>
<evidence type="ECO:0000256" key="4">
    <source>
        <dbReference type="ARBA" id="ARBA00022490"/>
    </source>
</evidence>
<feature type="region of interest" description="Disordered" evidence="13">
    <location>
        <begin position="78"/>
        <end position="98"/>
    </location>
</feature>
<dbReference type="AlphaFoldDB" id="A0A839QDS3"/>
<feature type="binding site" evidence="12">
    <location>
        <position position="56"/>
    </location>
    <ligand>
        <name>[4Fe-4S] cluster</name>
        <dbReference type="ChEBI" id="CHEBI:49883"/>
    </ligand>
</feature>
<dbReference type="RefSeq" id="WP_183470968.1">
    <property type="nucleotide sequence ID" value="NZ_JACHVU010000009.1"/>
</dbReference>
<dbReference type="PANTHER" id="PTHR38839">
    <property type="entry name" value="TRANSCRIPTIONAL REGULATOR WHID-RELATED"/>
    <property type="match status" value="1"/>
</dbReference>
<comment type="function">
    <text evidence="12">Acts as a transcriptional regulator. Probably redox-responsive. The apo- but not holo-form probably binds DNA.</text>
</comment>
<evidence type="ECO:0000256" key="5">
    <source>
        <dbReference type="ARBA" id="ARBA00022723"/>
    </source>
</evidence>
<organism evidence="15 16">
    <name type="scientific">Mycolicibacterium iranicum</name>
    <name type="common">Mycobacterium iranicum</name>
    <dbReference type="NCBI Taxonomy" id="912594"/>
    <lineage>
        <taxon>Bacteria</taxon>
        <taxon>Bacillati</taxon>
        <taxon>Actinomycetota</taxon>
        <taxon>Actinomycetes</taxon>
        <taxon>Mycobacteriales</taxon>
        <taxon>Mycobacteriaceae</taxon>
        <taxon>Mycolicibacterium</taxon>
    </lineage>
</organism>
<dbReference type="GO" id="GO:0047134">
    <property type="term" value="F:protein-disulfide reductase [NAD(P)H] activity"/>
    <property type="evidence" value="ECO:0007669"/>
    <property type="project" value="TreeGrafter"/>
</dbReference>
<dbReference type="HAMAP" id="MF_01479">
    <property type="entry name" value="WhiB"/>
    <property type="match status" value="1"/>
</dbReference>
<dbReference type="EMBL" id="JACHVU010000009">
    <property type="protein sequence ID" value="MBB2992336.1"/>
    <property type="molecule type" value="Genomic_DNA"/>
</dbReference>
<dbReference type="PROSITE" id="PS51674">
    <property type="entry name" value="4FE4S_WBL"/>
    <property type="match status" value="1"/>
</dbReference>
<dbReference type="GO" id="GO:0046872">
    <property type="term" value="F:metal ion binding"/>
    <property type="evidence" value="ECO:0007669"/>
    <property type="project" value="UniProtKB-KW"/>
</dbReference>
<reference evidence="15 16" key="1">
    <citation type="submission" date="2020-08" db="EMBL/GenBank/DDBJ databases">
        <title>The Agave Microbiome: Exploring the role of microbial communities in plant adaptations to desert environments.</title>
        <authorList>
            <person name="Partida-Martinez L.P."/>
        </authorList>
    </citation>
    <scope>NUCLEOTIDE SEQUENCE [LARGE SCALE GENOMIC DNA]</scope>
    <source>
        <strain evidence="15 16">AT2.18</strain>
    </source>
</reference>
<keyword evidence="10 12" id="KW-1015">Disulfide bond</keyword>
<keyword evidence="5 12" id="KW-0479">Metal-binding</keyword>
<dbReference type="GO" id="GO:0045454">
    <property type="term" value="P:cell redox homeostasis"/>
    <property type="evidence" value="ECO:0007669"/>
    <property type="project" value="TreeGrafter"/>
</dbReference>
<comment type="PTM">
    <text evidence="12">Upon Fe-S cluster removal intramolecular disulfide bonds are formed.</text>
</comment>
<keyword evidence="8 12" id="KW-0805">Transcription regulation</keyword>
<proteinExistence type="inferred from homology"/>
<evidence type="ECO:0000256" key="13">
    <source>
        <dbReference type="SAM" id="MobiDB-lite"/>
    </source>
</evidence>
<evidence type="ECO:0000256" key="9">
    <source>
        <dbReference type="ARBA" id="ARBA00023125"/>
    </source>
</evidence>
<evidence type="ECO:0000256" key="2">
    <source>
        <dbReference type="ARBA" id="ARBA00006597"/>
    </source>
</evidence>
<name>A0A839QDS3_MYCIR</name>
<dbReference type="GO" id="GO:0035731">
    <property type="term" value="F:dinitrosyl-iron complex binding"/>
    <property type="evidence" value="ECO:0007669"/>
    <property type="project" value="UniProtKB-UniRule"/>
</dbReference>
<dbReference type="Pfam" id="PF02467">
    <property type="entry name" value="Whib"/>
    <property type="match status" value="1"/>
</dbReference>
<evidence type="ECO:0000256" key="7">
    <source>
        <dbReference type="ARBA" id="ARBA00023014"/>
    </source>
</evidence>
<feature type="binding site" evidence="12">
    <location>
        <position position="62"/>
    </location>
    <ligand>
        <name>[4Fe-4S] cluster</name>
        <dbReference type="ChEBI" id="CHEBI:49883"/>
    </ligand>
</feature>
<dbReference type="InterPro" id="IPR003482">
    <property type="entry name" value="Whib"/>
</dbReference>
<protein>
    <recommendedName>
        <fullName evidence="12">Transcriptional regulator WhiB</fullName>
    </recommendedName>
</protein>
<dbReference type="GO" id="GO:0003677">
    <property type="term" value="F:DNA binding"/>
    <property type="evidence" value="ECO:0007669"/>
    <property type="project" value="UniProtKB-UniRule"/>
</dbReference>
<evidence type="ECO:0000256" key="3">
    <source>
        <dbReference type="ARBA" id="ARBA00022485"/>
    </source>
</evidence>
<keyword evidence="9 12" id="KW-0238">DNA-binding</keyword>
<comment type="similarity">
    <text evidence="2 12">Belongs to the WhiB family.</text>
</comment>
<keyword evidence="7 12" id="KW-0411">Iron-sulfur</keyword>
<dbReference type="GO" id="GO:0045892">
    <property type="term" value="P:negative regulation of DNA-templated transcription"/>
    <property type="evidence" value="ECO:0007669"/>
    <property type="project" value="TreeGrafter"/>
</dbReference>
<accession>A0A839QDS3</accession>
<evidence type="ECO:0000256" key="1">
    <source>
        <dbReference type="ARBA" id="ARBA00004496"/>
    </source>
</evidence>
<comment type="caution">
    <text evidence="15">The sequence shown here is derived from an EMBL/GenBank/DDBJ whole genome shotgun (WGS) entry which is preliminary data.</text>
</comment>
<keyword evidence="11 12" id="KW-0804">Transcription</keyword>
<sequence>MTAVWPAEHLDDSDYWSWQLSGRCLEFPAELFFPENDRRADRRTREEQAKNICRGCPVLLRCREHALSVPERYGIWGATTPRERGIPPSHPRGEKNSR</sequence>
<evidence type="ECO:0000259" key="14">
    <source>
        <dbReference type="PROSITE" id="PS51674"/>
    </source>
</evidence>
<dbReference type="PANTHER" id="PTHR38839:SF5">
    <property type="entry name" value="TRANSCRIPTIONAL REGULATOR WHID"/>
    <property type="match status" value="1"/>
</dbReference>
<dbReference type="GO" id="GO:0005737">
    <property type="term" value="C:cytoplasm"/>
    <property type="evidence" value="ECO:0007669"/>
    <property type="project" value="UniProtKB-SubCell"/>
</dbReference>
<keyword evidence="16" id="KW-1185">Reference proteome</keyword>
<dbReference type="GO" id="GO:0051539">
    <property type="term" value="F:4 iron, 4 sulfur cluster binding"/>
    <property type="evidence" value="ECO:0007669"/>
    <property type="project" value="UniProtKB-UniRule"/>
</dbReference>
<comment type="PTM">
    <text evidence="12">The Fe-S cluster can be nitrosylated by nitric oxide (NO).</text>
</comment>
<keyword evidence="3 12" id="KW-0004">4Fe-4S</keyword>
<feature type="binding site" evidence="12">
    <location>
        <position position="24"/>
    </location>
    <ligand>
        <name>[4Fe-4S] cluster</name>
        <dbReference type="ChEBI" id="CHEBI:49883"/>
    </ligand>
</feature>
<evidence type="ECO:0000313" key="16">
    <source>
        <dbReference type="Proteomes" id="UP000550501"/>
    </source>
</evidence>
<keyword evidence="4 12" id="KW-0963">Cytoplasm</keyword>